<dbReference type="Proteomes" id="UP000789702">
    <property type="component" value="Unassembled WGS sequence"/>
</dbReference>
<protein>
    <submittedName>
        <fullName evidence="1">1578_t:CDS:1</fullName>
    </submittedName>
</protein>
<comment type="caution">
    <text evidence="1">The sequence shown here is derived from an EMBL/GenBank/DDBJ whole genome shotgun (WGS) entry which is preliminary data.</text>
</comment>
<keyword evidence="2" id="KW-1185">Reference proteome</keyword>
<gene>
    <name evidence="1" type="ORF">DHETER_LOCUS2265</name>
</gene>
<accession>A0ACA9KNM0</accession>
<reference evidence="1" key="1">
    <citation type="submission" date="2021-06" db="EMBL/GenBank/DDBJ databases">
        <authorList>
            <person name="Kallberg Y."/>
            <person name="Tangrot J."/>
            <person name="Rosling A."/>
        </authorList>
    </citation>
    <scope>NUCLEOTIDE SEQUENCE</scope>
    <source>
        <strain evidence="1">IL203A</strain>
    </source>
</reference>
<sequence>MPCLTGDSITSLSCQDSTHYYCNLTDHMCYSRVEDNSQCQDDSVCNINSICSGNVCVPSGSSNNSSIDAGKVATIVGPILGALLLFAILFLFFCCRRRKKRRENNNVGSMDDNSYPFAARPNSFSSSTPPPVPTIPLARNSPENNKLENQTNSSMTWNQTSSSTIWNQANTNQTNTTTTTYLSGTSTFNDVASEQSTENVRLSKFMYISNALNNGNNDLRDSNSSSSSEKIDSRTGTPIRPFVVNGISSEMNSPTLPLEDLTDRGSTISYFANNSNRDSDVLPTMDQDEFGKSPESVYLGLEFTQPETRPSKGRYTMGSMYSTYSTYSQDYSNYPASPSTFNILRGVQSSVTTGKIDHSRLRNDSFSTVTTQTISQTYDDSRSSYIQLNAPIFSNFNNNGSGSNSLTNTPTHEYSDSTYSTASSLNSNSNSTSSSDHTVTQKNMYSTNRSDQTRKYGNRC</sequence>
<proteinExistence type="predicted"/>
<evidence type="ECO:0000313" key="2">
    <source>
        <dbReference type="Proteomes" id="UP000789702"/>
    </source>
</evidence>
<organism evidence="1 2">
    <name type="scientific">Dentiscutata heterogama</name>
    <dbReference type="NCBI Taxonomy" id="1316150"/>
    <lineage>
        <taxon>Eukaryota</taxon>
        <taxon>Fungi</taxon>
        <taxon>Fungi incertae sedis</taxon>
        <taxon>Mucoromycota</taxon>
        <taxon>Glomeromycotina</taxon>
        <taxon>Glomeromycetes</taxon>
        <taxon>Diversisporales</taxon>
        <taxon>Gigasporaceae</taxon>
        <taxon>Dentiscutata</taxon>
    </lineage>
</organism>
<evidence type="ECO:0000313" key="1">
    <source>
        <dbReference type="EMBL" id="CAG8484248.1"/>
    </source>
</evidence>
<name>A0ACA9KNM0_9GLOM</name>
<dbReference type="EMBL" id="CAJVPU010001591">
    <property type="protein sequence ID" value="CAG8484248.1"/>
    <property type="molecule type" value="Genomic_DNA"/>
</dbReference>